<dbReference type="AlphaFoldDB" id="A0A4Y7IMZ5"/>
<reference evidence="1 2" key="1">
    <citation type="journal article" date="2018" name="Science">
        <title>The opium poppy genome and morphinan production.</title>
        <authorList>
            <person name="Guo L."/>
            <person name="Winzer T."/>
            <person name="Yang X."/>
            <person name="Li Y."/>
            <person name="Ning Z."/>
            <person name="He Z."/>
            <person name="Teodor R."/>
            <person name="Lu Y."/>
            <person name="Bowser T.A."/>
            <person name="Graham I.A."/>
            <person name="Ye K."/>
        </authorList>
    </citation>
    <scope>NUCLEOTIDE SEQUENCE [LARGE SCALE GENOMIC DNA]</scope>
    <source>
        <strain evidence="2">cv. HN1</strain>
        <tissue evidence="1">Leaves</tissue>
    </source>
</reference>
<organism evidence="1 2">
    <name type="scientific">Papaver somniferum</name>
    <name type="common">Opium poppy</name>
    <dbReference type="NCBI Taxonomy" id="3469"/>
    <lineage>
        <taxon>Eukaryota</taxon>
        <taxon>Viridiplantae</taxon>
        <taxon>Streptophyta</taxon>
        <taxon>Embryophyta</taxon>
        <taxon>Tracheophyta</taxon>
        <taxon>Spermatophyta</taxon>
        <taxon>Magnoliopsida</taxon>
        <taxon>Ranunculales</taxon>
        <taxon>Papaveraceae</taxon>
        <taxon>Papaveroideae</taxon>
        <taxon>Papaver</taxon>
    </lineage>
</organism>
<accession>A0A4Y7IMZ5</accession>
<sequence>MDKQLASGAVPAERSERQRPPIPKAAPWLVFPHGKGGGEELEFRRHMEDWVESGNDIFKIVLNCSPRGYRKVASTHIFKLDFSSMTWVLLKSLGDHVLFLCTNMDALGLTSRKCYSTSSAYCSAADMGLDRGCLFYTLPEDQTLYTFEPEDNATTVIMPCLKLPTPWFLPTWVMMPTTVNKQVAGRRRSITDLLYMHCGPLTKEGLKEEHWLCFEHPISTPSGRNNNCKQDREGIDKLLIDGGGDASLQHLFSRLATCLFSGLHRRCGLSHVLSSGVIGGGGGHGGKGGDGYSDGTFADVGVAYGKADLPCELGIGSGNARFNLSTSGCGNSYGFTVAFIVQVRLFMARPEQTANVLARITETKIMGMQAVQKSVGGHVSCDGGGSGGGGR</sequence>
<dbReference type="PANTHER" id="PTHR40891:SF1">
    <property type="entry name" value="DUF295 DOMAIN-CONTAINING PROTEIN"/>
    <property type="match status" value="1"/>
</dbReference>
<feature type="non-terminal residue" evidence="1">
    <location>
        <position position="391"/>
    </location>
</feature>
<proteinExistence type="predicted"/>
<keyword evidence="2" id="KW-1185">Reference proteome</keyword>
<evidence type="ECO:0000313" key="1">
    <source>
        <dbReference type="EMBL" id="RZC50047.1"/>
    </source>
</evidence>
<dbReference type="PANTHER" id="PTHR40891">
    <property type="entry name" value="DUF295 DOMAIN-CONTAINING PROTEIN"/>
    <property type="match status" value="1"/>
</dbReference>
<evidence type="ECO:0000313" key="2">
    <source>
        <dbReference type="Proteomes" id="UP000316621"/>
    </source>
</evidence>
<dbReference type="Gramene" id="RZC50047">
    <property type="protein sequence ID" value="RZC50047"/>
    <property type="gene ID" value="C5167_018474"/>
</dbReference>
<dbReference type="Proteomes" id="UP000316621">
    <property type="component" value="Chromosome 2"/>
</dbReference>
<protein>
    <recommendedName>
        <fullName evidence="3">DUF295 domain-containing protein</fullName>
    </recommendedName>
</protein>
<evidence type="ECO:0008006" key="3">
    <source>
        <dbReference type="Google" id="ProtNLM"/>
    </source>
</evidence>
<name>A0A4Y7IMZ5_PAPSO</name>
<dbReference type="EMBL" id="CM010716">
    <property type="protein sequence ID" value="RZC50047.1"/>
    <property type="molecule type" value="Genomic_DNA"/>
</dbReference>
<gene>
    <name evidence="1" type="ORF">C5167_018474</name>
</gene>